<organism evidence="8 9">
    <name type="scientific">Thalassospira lohafexi</name>
    <dbReference type="NCBI Taxonomy" id="744227"/>
    <lineage>
        <taxon>Bacteria</taxon>
        <taxon>Pseudomonadati</taxon>
        <taxon>Pseudomonadota</taxon>
        <taxon>Alphaproteobacteria</taxon>
        <taxon>Rhodospirillales</taxon>
        <taxon>Thalassospiraceae</taxon>
        <taxon>Thalassospira</taxon>
    </lineage>
</organism>
<feature type="domain" description="Nudix hydrolase" evidence="7">
    <location>
        <begin position="45"/>
        <end position="183"/>
    </location>
</feature>
<dbReference type="InterPro" id="IPR015797">
    <property type="entry name" value="NUDIX_hydrolase-like_dom_sf"/>
</dbReference>
<accession>A0A2N3L522</accession>
<dbReference type="PANTHER" id="PTHR12992">
    <property type="entry name" value="NUDIX HYDROLASE"/>
    <property type="match status" value="1"/>
</dbReference>
<dbReference type="Gene3D" id="3.90.79.10">
    <property type="entry name" value="Nucleoside Triphosphate Pyrophosphohydrolase"/>
    <property type="match status" value="1"/>
</dbReference>
<comment type="caution">
    <text evidence="8">The sequence shown here is derived from an EMBL/GenBank/DDBJ whole genome shotgun (WGS) entry which is preliminary data.</text>
</comment>
<gene>
    <name evidence="8" type="ORF">COO92_13785</name>
</gene>
<evidence type="ECO:0000256" key="6">
    <source>
        <dbReference type="ARBA" id="ARBA00023211"/>
    </source>
</evidence>
<keyword evidence="5" id="KW-0460">Magnesium</keyword>
<protein>
    <submittedName>
        <fullName evidence="8">CoA pyrophosphatase</fullName>
    </submittedName>
</protein>
<keyword evidence="3" id="KW-0479">Metal-binding</keyword>
<proteinExistence type="predicted"/>
<keyword evidence="6" id="KW-0464">Manganese</keyword>
<evidence type="ECO:0000256" key="3">
    <source>
        <dbReference type="ARBA" id="ARBA00022723"/>
    </source>
</evidence>
<evidence type="ECO:0000256" key="5">
    <source>
        <dbReference type="ARBA" id="ARBA00022842"/>
    </source>
</evidence>
<comment type="cofactor">
    <cofactor evidence="1">
        <name>Mn(2+)</name>
        <dbReference type="ChEBI" id="CHEBI:29035"/>
    </cofactor>
</comment>
<sequence>MTPAEIIAALNAPRGDAVQRRGDHAVDYPGSKSRARAFADGDLIARPAAVLVPLVKRTNGLHVILTRRTDHLSDHAGQISFPGGRQEKFDVTIEETALRETEEEIGLNRGHIELIGRIDDYYTVTGYQVTPVIGLVTPPFDLVPDDHEVAEVFEVPLEFILNPGNQKLQTVTFEGTRRRYFAIPYREYYIWGATAGMLVNFSEVLRASRTEMHT</sequence>
<dbReference type="GO" id="GO:0010945">
    <property type="term" value="F:coenzyme A diphosphatase activity"/>
    <property type="evidence" value="ECO:0007669"/>
    <property type="project" value="InterPro"/>
</dbReference>
<evidence type="ECO:0000313" key="9">
    <source>
        <dbReference type="Proteomes" id="UP000233332"/>
    </source>
</evidence>
<comment type="cofactor">
    <cofactor evidence="2">
        <name>Mg(2+)</name>
        <dbReference type="ChEBI" id="CHEBI:18420"/>
    </cofactor>
</comment>
<dbReference type="RefSeq" id="WP_101303019.1">
    <property type="nucleotide sequence ID" value="NZ_NXGX01000005.1"/>
</dbReference>
<evidence type="ECO:0000259" key="7">
    <source>
        <dbReference type="PROSITE" id="PS51462"/>
    </source>
</evidence>
<name>A0A2N3L522_9PROT</name>
<evidence type="ECO:0000256" key="2">
    <source>
        <dbReference type="ARBA" id="ARBA00001946"/>
    </source>
</evidence>
<evidence type="ECO:0000313" key="8">
    <source>
        <dbReference type="EMBL" id="PKR57836.1"/>
    </source>
</evidence>
<dbReference type="PROSITE" id="PS51462">
    <property type="entry name" value="NUDIX"/>
    <property type="match status" value="1"/>
</dbReference>
<evidence type="ECO:0000256" key="4">
    <source>
        <dbReference type="ARBA" id="ARBA00022801"/>
    </source>
</evidence>
<dbReference type="InterPro" id="IPR045121">
    <property type="entry name" value="CoAse"/>
</dbReference>
<keyword evidence="4" id="KW-0378">Hydrolase</keyword>
<dbReference type="GO" id="GO:0046872">
    <property type="term" value="F:metal ion binding"/>
    <property type="evidence" value="ECO:0007669"/>
    <property type="project" value="UniProtKB-KW"/>
</dbReference>
<dbReference type="Proteomes" id="UP000233332">
    <property type="component" value="Unassembled WGS sequence"/>
</dbReference>
<dbReference type="CDD" id="cd03426">
    <property type="entry name" value="NUDIX_CoAse_Nudt7"/>
    <property type="match status" value="1"/>
</dbReference>
<evidence type="ECO:0000256" key="1">
    <source>
        <dbReference type="ARBA" id="ARBA00001936"/>
    </source>
</evidence>
<dbReference type="EMBL" id="NXGX01000005">
    <property type="protein sequence ID" value="PKR57836.1"/>
    <property type="molecule type" value="Genomic_DNA"/>
</dbReference>
<dbReference type="Pfam" id="PF00293">
    <property type="entry name" value="NUDIX"/>
    <property type="match status" value="1"/>
</dbReference>
<dbReference type="AlphaFoldDB" id="A0A2N3L522"/>
<dbReference type="NCBIfam" id="NF007980">
    <property type="entry name" value="PRK10707.1"/>
    <property type="match status" value="1"/>
</dbReference>
<keyword evidence="9" id="KW-1185">Reference proteome</keyword>
<reference evidence="8 9" key="1">
    <citation type="submission" date="2017-09" db="EMBL/GenBank/DDBJ databases">
        <title>Biodiversity and function of Thalassospira species in the particle-attached aromatic-hydrocarbon-degrading consortia from the surface seawater of the China South Sea.</title>
        <authorList>
            <person name="Dong C."/>
            <person name="Lai Q."/>
            <person name="Shao Z."/>
        </authorList>
    </citation>
    <scope>NUCLEOTIDE SEQUENCE [LARGE SCALE GENOMIC DNA]</scope>
    <source>
        <strain evidence="8 9">139Z-12</strain>
    </source>
</reference>
<dbReference type="InterPro" id="IPR000086">
    <property type="entry name" value="NUDIX_hydrolase_dom"/>
</dbReference>
<dbReference type="SUPFAM" id="SSF55811">
    <property type="entry name" value="Nudix"/>
    <property type="match status" value="1"/>
</dbReference>
<dbReference type="PANTHER" id="PTHR12992:SF11">
    <property type="entry name" value="MITOCHONDRIAL COENZYME A DIPHOSPHATASE NUDT8"/>
    <property type="match status" value="1"/>
</dbReference>